<dbReference type="GO" id="GO:0006633">
    <property type="term" value="P:fatty acid biosynthetic process"/>
    <property type="evidence" value="ECO:0007669"/>
    <property type="project" value="UniProtKB-UniPathway"/>
</dbReference>
<dbReference type="InterPro" id="IPR013601">
    <property type="entry name" value="FAE1_typ3_polyketide_synth"/>
</dbReference>
<proteinExistence type="inferred from homology"/>
<dbReference type="GO" id="GO:0009922">
    <property type="term" value="F:fatty acid elongase activity"/>
    <property type="evidence" value="ECO:0007669"/>
    <property type="project" value="UniProtKB-EC"/>
</dbReference>
<evidence type="ECO:0000313" key="10">
    <source>
        <dbReference type="EMBL" id="RXH92342.1"/>
    </source>
</evidence>
<dbReference type="AlphaFoldDB" id="A0A498JF08"/>
<keyword evidence="7" id="KW-0812">Transmembrane</keyword>
<dbReference type="STRING" id="3750.A0A498JF08"/>
<dbReference type="InterPro" id="IPR013747">
    <property type="entry name" value="ACP_syn_III_C"/>
</dbReference>
<reference evidence="10 11" key="1">
    <citation type="submission" date="2018-10" db="EMBL/GenBank/DDBJ databases">
        <title>A high-quality apple genome assembly.</title>
        <authorList>
            <person name="Hu J."/>
        </authorList>
    </citation>
    <scope>NUCLEOTIDE SEQUENCE [LARGE SCALE GENOMIC DNA]</scope>
    <source>
        <strain evidence="11">cv. HFTH1</strain>
        <tissue evidence="10">Young leaf</tissue>
    </source>
</reference>
<dbReference type="InterPro" id="IPR012392">
    <property type="entry name" value="3-ktacl-CoA_syn"/>
</dbReference>
<comment type="caution">
    <text evidence="10">The sequence shown here is derived from an EMBL/GenBank/DDBJ whole genome shotgun (WGS) entry which is preliminary data.</text>
</comment>
<dbReference type="EC" id="2.3.1.199" evidence="3"/>
<evidence type="ECO:0000256" key="3">
    <source>
        <dbReference type="ARBA" id="ARBA00012307"/>
    </source>
</evidence>
<keyword evidence="5" id="KW-0012">Acyltransferase</keyword>
<evidence type="ECO:0000256" key="6">
    <source>
        <dbReference type="ARBA" id="ARBA00047375"/>
    </source>
</evidence>
<keyword evidence="4" id="KW-0808">Transferase</keyword>
<protein>
    <recommendedName>
        <fullName evidence="3">very-long-chain 3-oxoacyl-CoA synthase</fullName>
        <ecNumber evidence="3">2.3.1.199</ecNumber>
    </recommendedName>
</protein>
<evidence type="ECO:0000256" key="5">
    <source>
        <dbReference type="ARBA" id="ARBA00023315"/>
    </source>
</evidence>
<dbReference type="EMBL" id="RDQH01000334">
    <property type="protein sequence ID" value="RXH92342.1"/>
    <property type="molecule type" value="Genomic_DNA"/>
</dbReference>
<dbReference type="Pfam" id="PF08541">
    <property type="entry name" value="ACP_syn_III_C"/>
    <property type="match status" value="2"/>
</dbReference>
<feature type="domain" description="FAE" evidence="8">
    <location>
        <begin position="38"/>
        <end position="326"/>
    </location>
</feature>
<dbReference type="GO" id="GO:0016020">
    <property type="term" value="C:membrane"/>
    <property type="evidence" value="ECO:0007669"/>
    <property type="project" value="InterPro"/>
</dbReference>
<dbReference type="UniPathway" id="UPA00094"/>
<feature type="transmembrane region" description="Helical" evidence="7">
    <location>
        <begin position="20"/>
        <end position="40"/>
    </location>
</feature>
<evidence type="ECO:0000259" key="8">
    <source>
        <dbReference type="Pfam" id="PF08392"/>
    </source>
</evidence>
<dbReference type="SUPFAM" id="SSF53901">
    <property type="entry name" value="Thiolase-like"/>
    <property type="match status" value="4"/>
</dbReference>
<keyword evidence="7" id="KW-1133">Transmembrane helix</keyword>
<evidence type="ECO:0000256" key="1">
    <source>
        <dbReference type="ARBA" id="ARBA00005194"/>
    </source>
</evidence>
<feature type="domain" description="Beta-ketoacyl-[acyl-carrier-protein] synthase III C-terminal" evidence="9">
    <location>
        <begin position="753"/>
        <end position="835"/>
    </location>
</feature>
<accession>A0A498JF08</accession>
<evidence type="ECO:0000256" key="2">
    <source>
        <dbReference type="ARBA" id="ARBA00005531"/>
    </source>
</evidence>
<comment type="catalytic activity">
    <reaction evidence="6">
        <text>a very-long-chain acyl-CoA + malonyl-CoA + H(+) = a very-long-chain 3-oxoacyl-CoA + CO2 + CoA</text>
        <dbReference type="Rhea" id="RHEA:32727"/>
        <dbReference type="ChEBI" id="CHEBI:15378"/>
        <dbReference type="ChEBI" id="CHEBI:16526"/>
        <dbReference type="ChEBI" id="CHEBI:57287"/>
        <dbReference type="ChEBI" id="CHEBI:57384"/>
        <dbReference type="ChEBI" id="CHEBI:90725"/>
        <dbReference type="ChEBI" id="CHEBI:90736"/>
        <dbReference type="EC" id="2.3.1.199"/>
    </reaction>
</comment>
<gene>
    <name evidence="10" type="ORF">DVH24_033238</name>
</gene>
<dbReference type="InterPro" id="IPR016039">
    <property type="entry name" value="Thiolase-like"/>
</dbReference>
<sequence>METALFASFSSITTELSPISLTHFLATTVLTTALVLYFLLRSKSIYLVDFTCYLPPENLRVPASKFIEHIEISGIHDKESVDFQAKVLQRSGIGSESCMPVTVHEIPSYSSLEATRKETELVLFTVVEELLSKHNINPKSIDILVSNCSLFCPTPSISSMVINKFGFRSSIKSISLGGMGCSAGILSISLAKDLLKVHKNSLALVLSMEAVTPNGYNGKRKSMLLPNILFRMGGAAILLSNRKQDKGIAKYELQHLVRTHIGSDDQAYESVFQQPDEAGHVGVSLSRELVHVATKALRINLSELGPLVLPYSEQLRYGWSMIHKKLWFLPKQKAIYVPKFSKALQQFCIHAGGRAVIDGIVDSLKLQKEDGEASRMTLHRFGNTSSSSVWYELCYLEAKGRVKKGNRVWQIAFGSGFKCNSAIWKCIADIDRTERNAWSDSIHSYPIDDDAPNSIYLVDFTCYLPPNGLRIAKESYIEHLGISNLYDEESRNFQIKVMKRSGIGEESCLPITTHELPPYSSLNATRKETETVLFSVVEDLLSKHKINPTSIDILVSNCSLFCPTPSVTSLVINKFGFRSNIKSISLSGMGCSAGLLSISLAKDLLRVHKNSLALVLSMEAVTPNGYIGKRKSMLIPNLLFRMGGAAILLSSRKQDKKIAKYELQHLVRTHVGSDDEAYQSVFQQPDEDGTVGVSLSRALVPVATKALRINISKLGPLVLPYSEQLRYVWSVIRKKLFFSQRQKRTYVPNFKKALQHFCIHAGGRAVIDGIVDSLKLDKEDGEASRMTLHRFGNTSSSSVWYELCYLEAKGRMKKGNRVWQIAFGSGFKCNSAIWKCISDVDPTVRNAWSDRIYLYPVDEISNESF</sequence>
<keyword evidence="7" id="KW-0472">Membrane</keyword>
<name>A0A498JF08_MALDO</name>
<evidence type="ECO:0000259" key="9">
    <source>
        <dbReference type="Pfam" id="PF08541"/>
    </source>
</evidence>
<evidence type="ECO:0000256" key="4">
    <source>
        <dbReference type="ARBA" id="ARBA00022679"/>
    </source>
</evidence>
<comment type="pathway">
    <text evidence="1">Lipid metabolism; fatty acid biosynthesis.</text>
</comment>
<dbReference type="Proteomes" id="UP000290289">
    <property type="component" value="Chromosome 8"/>
</dbReference>
<feature type="domain" description="Beta-ketoacyl-[acyl-carrier-protein] synthase III C-terminal" evidence="9">
    <location>
        <begin position="344"/>
        <end position="425"/>
    </location>
</feature>
<comment type="similarity">
    <text evidence="2">Belongs to the thiolase-like superfamily. Chalcone/stilbene synthases family.</text>
</comment>
<dbReference type="Gene3D" id="3.40.47.10">
    <property type="match status" value="2"/>
</dbReference>
<feature type="domain" description="FAE" evidence="8">
    <location>
        <begin position="452"/>
        <end position="736"/>
    </location>
</feature>
<keyword evidence="11" id="KW-1185">Reference proteome</keyword>
<evidence type="ECO:0000313" key="11">
    <source>
        <dbReference type="Proteomes" id="UP000290289"/>
    </source>
</evidence>
<evidence type="ECO:0000256" key="7">
    <source>
        <dbReference type="SAM" id="Phobius"/>
    </source>
</evidence>
<organism evidence="10 11">
    <name type="scientific">Malus domestica</name>
    <name type="common">Apple</name>
    <name type="synonym">Pyrus malus</name>
    <dbReference type="NCBI Taxonomy" id="3750"/>
    <lineage>
        <taxon>Eukaryota</taxon>
        <taxon>Viridiplantae</taxon>
        <taxon>Streptophyta</taxon>
        <taxon>Embryophyta</taxon>
        <taxon>Tracheophyta</taxon>
        <taxon>Spermatophyta</taxon>
        <taxon>Magnoliopsida</taxon>
        <taxon>eudicotyledons</taxon>
        <taxon>Gunneridae</taxon>
        <taxon>Pentapetalae</taxon>
        <taxon>rosids</taxon>
        <taxon>fabids</taxon>
        <taxon>Rosales</taxon>
        <taxon>Rosaceae</taxon>
        <taxon>Amygdaloideae</taxon>
        <taxon>Maleae</taxon>
        <taxon>Malus</taxon>
    </lineage>
</organism>
<dbReference type="CDD" id="cd00831">
    <property type="entry name" value="CHS_like"/>
    <property type="match status" value="2"/>
</dbReference>
<dbReference type="Pfam" id="PF08392">
    <property type="entry name" value="FAE1_CUT1_RppA"/>
    <property type="match status" value="2"/>
</dbReference>
<dbReference type="PANTHER" id="PTHR31561">
    <property type="entry name" value="3-KETOACYL-COA SYNTHASE"/>
    <property type="match status" value="1"/>
</dbReference>